<dbReference type="GeneID" id="36604805"/>
<reference evidence="3" key="1">
    <citation type="submission" date="2016-07" db="EMBL/GenBank/DDBJ databases">
        <title>Multiple horizontal gene transfer events from other fungi enriched the ability of initially mycotrophic Trichoderma (Ascomycota) to feed on dead plant biomass.</title>
        <authorList>
            <consortium name="DOE Joint Genome Institute"/>
            <person name="Atanasova L."/>
            <person name="Chenthamara K."/>
            <person name="Zhang J."/>
            <person name="Grujic M."/>
            <person name="Henrissat B."/>
            <person name="Kuo A."/>
            <person name="Aerts A."/>
            <person name="Salamov A."/>
            <person name="Lipzen A."/>
            <person name="Labutti K."/>
            <person name="Barry K."/>
            <person name="Miao Y."/>
            <person name="Rahimi M.J."/>
            <person name="Shen Q."/>
            <person name="Grigoriev I.V."/>
            <person name="Kubicek C.P."/>
            <person name="Druzhinina I.S."/>
        </authorList>
    </citation>
    <scope>NUCLEOTIDE SEQUENCE [LARGE SCALE GENOMIC DNA]</scope>
    <source>
        <strain evidence="3">TUCIM 6016</strain>
    </source>
</reference>
<name>A0A2T4BGP1_9HYPO</name>
<accession>A0A2T4BGP1</accession>
<feature type="non-terminal residue" evidence="2">
    <location>
        <position position="1"/>
    </location>
</feature>
<dbReference type="EMBL" id="KZ680209">
    <property type="protein sequence ID" value="PTB68441.1"/>
    <property type="molecule type" value="Genomic_DNA"/>
</dbReference>
<keyword evidence="3" id="KW-1185">Reference proteome</keyword>
<dbReference type="AlphaFoldDB" id="A0A2T4BGP1"/>
<gene>
    <name evidence="2" type="ORF">BBK36DRAFT_1190822</name>
</gene>
<organism evidence="2 3">
    <name type="scientific">Trichoderma citrinoviride</name>
    <dbReference type="NCBI Taxonomy" id="58853"/>
    <lineage>
        <taxon>Eukaryota</taxon>
        <taxon>Fungi</taxon>
        <taxon>Dikarya</taxon>
        <taxon>Ascomycota</taxon>
        <taxon>Pezizomycotina</taxon>
        <taxon>Sordariomycetes</taxon>
        <taxon>Hypocreomycetidae</taxon>
        <taxon>Hypocreales</taxon>
        <taxon>Hypocreaceae</taxon>
        <taxon>Trichoderma</taxon>
    </lineage>
</organism>
<sequence length="188" mass="20635">PVAHLYAPHHANFRAFDLTCHPDVSLPSPPCCRYKPRPPALPKTSSSRSARFSLNPTNEQIPNPESPTTYRGGTLRLGKRGNLLPCPPESQKQAASRTFNIKTSSEAPPLLDPEARFQTAVFYRHTHVITYPSILLLPSEDSIVLLFLSSPALHPGGLDSVTRSSTSQLHCRLISPLPLLFDTTCCAE</sequence>
<protein>
    <submittedName>
        <fullName evidence="2">Uncharacterized protein</fullName>
    </submittedName>
</protein>
<evidence type="ECO:0000313" key="3">
    <source>
        <dbReference type="Proteomes" id="UP000241546"/>
    </source>
</evidence>
<evidence type="ECO:0000313" key="2">
    <source>
        <dbReference type="EMBL" id="PTB68441.1"/>
    </source>
</evidence>
<feature type="compositionally biased region" description="Polar residues" evidence="1">
    <location>
        <begin position="43"/>
        <end position="71"/>
    </location>
</feature>
<proteinExistence type="predicted"/>
<dbReference type="RefSeq" id="XP_024751761.1">
    <property type="nucleotide sequence ID" value="XM_024896687.1"/>
</dbReference>
<dbReference type="Proteomes" id="UP000241546">
    <property type="component" value="Unassembled WGS sequence"/>
</dbReference>
<feature type="region of interest" description="Disordered" evidence="1">
    <location>
        <begin position="37"/>
        <end position="73"/>
    </location>
</feature>
<evidence type="ECO:0000256" key="1">
    <source>
        <dbReference type="SAM" id="MobiDB-lite"/>
    </source>
</evidence>